<dbReference type="EMBL" id="CP049742">
    <property type="protein sequence ID" value="QPC46633.1"/>
    <property type="molecule type" value="Genomic_DNA"/>
</dbReference>
<keyword evidence="1" id="KW-0472">Membrane</keyword>
<dbReference type="PANTHER" id="PTHR40031">
    <property type="entry name" value="HYPOTHETICAL MEMBRANE SPANNING PROTEIN"/>
    <property type="match status" value="1"/>
</dbReference>
<dbReference type="PANTHER" id="PTHR40031:SF1">
    <property type="entry name" value="MEMBRANE-BOUND METAL-DEPENDENT HYDROLASE"/>
    <property type="match status" value="1"/>
</dbReference>
<accession>A0A7S8CB96</accession>
<name>A0A7S8CB96_9BACI</name>
<keyword evidence="1" id="KW-0812">Transmembrane</keyword>
<dbReference type="Proteomes" id="UP000593626">
    <property type="component" value="Chromosome"/>
</dbReference>
<organism evidence="2 3">
    <name type="scientific">Mangrovibacillus cuniculi</name>
    <dbReference type="NCBI Taxonomy" id="2593652"/>
    <lineage>
        <taxon>Bacteria</taxon>
        <taxon>Bacillati</taxon>
        <taxon>Bacillota</taxon>
        <taxon>Bacilli</taxon>
        <taxon>Bacillales</taxon>
        <taxon>Bacillaceae</taxon>
        <taxon>Mangrovibacillus</taxon>
    </lineage>
</organism>
<gene>
    <name evidence="2" type="ORF">G8O30_06490</name>
</gene>
<feature type="transmembrane region" description="Helical" evidence="1">
    <location>
        <begin position="69"/>
        <end position="87"/>
    </location>
</feature>
<keyword evidence="3" id="KW-1185">Reference proteome</keyword>
<feature type="transmembrane region" description="Helical" evidence="1">
    <location>
        <begin position="93"/>
        <end position="114"/>
    </location>
</feature>
<feature type="transmembrane region" description="Helical" evidence="1">
    <location>
        <begin position="161"/>
        <end position="179"/>
    </location>
</feature>
<feature type="transmembrane region" description="Helical" evidence="1">
    <location>
        <begin position="135"/>
        <end position="155"/>
    </location>
</feature>
<evidence type="ECO:0000256" key="1">
    <source>
        <dbReference type="SAM" id="Phobius"/>
    </source>
</evidence>
<proteinExistence type="predicted"/>
<keyword evidence="2" id="KW-0378">Hydrolase</keyword>
<protein>
    <submittedName>
        <fullName evidence="2">Metal-dependent hydrolase</fullName>
    </submittedName>
</protein>
<keyword evidence="1" id="KW-1133">Transmembrane helix</keyword>
<evidence type="ECO:0000313" key="2">
    <source>
        <dbReference type="EMBL" id="QPC46633.1"/>
    </source>
</evidence>
<sequence>MDTSTHMITGIGIGLLAQLDPVLATSSTAKIAAIGACIFGSNAPDLDYICKMRGNAFYYKHHRGLSHSIFMLPVYAIILGLLSLFVFDVQLSIHLALWSFFAVLIHVASDLCNIHGTQVLRPFTDKWIAYDVIPLFDSIIFFSHIIGILLVFVVGTSAGVTFLWIYVVLLLYIFGRFLVTNDIRHHLSNHYPNAERIKLIPSMSLISWQFIIETEESYLLGSFFNNQVKIEQTIMKQSISENIINRSKEEEIVSSFLFSSPFAIPLTIERKNGVEIRWIDLRFRKKTFFPFMAISIFHKQNDQVSSYSGWFHTPSQVKRKVRQLKKENVHI</sequence>
<dbReference type="RefSeq" id="WP_239674163.1">
    <property type="nucleotide sequence ID" value="NZ_CP049742.1"/>
</dbReference>
<dbReference type="InterPro" id="IPR053170">
    <property type="entry name" value="Transcription_regulator"/>
</dbReference>
<dbReference type="KEGG" id="mcui:G8O30_06490"/>
<dbReference type="GO" id="GO:0016787">
    <property type="term" value="F:hydrolase activity"/>
    <property type="evidence" value="ECO:0007669"/>
    <property type="project" value="UniProtKB-KW"/>
</dbReference>
<reference evidence="2 3" key="1">
    <citation type="submission" date="2019-07" db="EMBL/GenBank/DDBJ databases">
        <title>Genome sequence of 2 isolates from Red Sea Mangroves.</title>
        <authorList>
            <person name="Sefrji F."/>
            <person name="Michoud G."/>
            <person name="Merlino G."/>
            <person name="Daffonchio D."/>
        </authorList>
    </citation>
    <scope>NUCLEOTIDE SEQUENCE [LARGE SCALE GENOMIC DNA]</scope>
    <source>
        <strain evidence="2 3">R1DC41</strain>
    </source>
</reference>
<evidence type="ECO:0000313" key="3">
    <source>
        <dbReference type="Proteomes" id="UP000593626"/>
    </source>
</evidence>
<dbReference type="InterPro" id="IPR007404">
    <property type="entry name" value="YdjM-like"/>
</dbReference>
<dbReference type="AlphaFoldDB" id="A0A7S8CB96"/>
<dbReference type="Pfam" id="PF04307">
    <property type="entry name" value="YdjM"/>
    <property type="match status" value="1"/>
</dbReference>